<accession>A0AAD6E744</accession>
<evidence type="ECO:0000313" key="2">
    <source>
        <dbReference type="EMBL" id="KAJ5603317.1"/>
    </source>
</evidence>
<protein>
    <recommendedName>
        <fullName evidence="1">DUF7600 domain-containing protein</fullName>
    </recommendedName>
</protein>
<reference evidence="2" key="1">
    <citation type="journal article" date="2023" name="IMA Fungus">
        <title>Comparative genomic study of the Penicillium genus elucidates a diverse pangenome and 15 lateral gene transfer events.</title>
        <authorList>
            <person name="Petersen C."/>
            <person name="Sorensen T."/>
            <person name="Nielsen M.R."/>
            <person name="Sondergaard T.E."/>
            <person name="Sorensen J.L."/>
            <person name="Fitzpatrick D.A."/>
            <person name="Frisvad J.C."/>
            <person name="Nielsen K.L."/>
        </authorList>
    </citation>
    <scope>NUCLEOTIDE SEQUENCE</scope>
    <source>
        <strain evidence="2">IBT 12815</strain>
    </source>
</reference>
<gene>
    <name evidence="2" type="ORF">N7537_006273</name>
</gene>
<dbReference type="EMBL" id="JAQJAE010000003">
    <property type="protein sequence ID" value="KAJ5603317.1"/>
    <property type="molecule type" value="Genomic_DNA"/>
</dbReference>
<reference evidence="2" key="2">
    <citation type="submission" date="2023-01" db="EMBL/GenBank/DDBJ databases">
        <authorList>
            <person name="Petersen C."/>
        </authorList>
    </citation>
    <scope>NUCLEOTIDE SEQUENCE</scope>
    <source>
        <strain evidence="2">IBT 12815</strain>
    </source>
</reference>
<dbReference type="RefSeq" id="XP_056753115.1">
    <property type="nucleotide sequence ID" value="XM_056897330.1"/>
</dbReference>
<dbReference type="Pfam" id="PF24539">
    <property type="entry name" value="DUF7600"/>
    <property type="match status" value="1"/>
</dbReference>
<dbReference type="GeneID" id="81587572"/>
<organism evidence="2 3">
    <name type="scientific">Penicillium hordei</name>
    <dbReference type="NCBI Taxonomy" id="40994"/>
    <lineage>
        <taxon>Eukaryota</taxon>
        <taxon>Fungi</taxon>
        <taxon>Dikarya</taxon>
        <taxon>Ascomycota</taxon>
        <taxon>Pezizomycotina</taxon>
        <taxon>Eurotiomycetes</taxon>
        <taxon>Eurotiomycetidae</taxon>
        <taxon>Eurotiales</taxon>
        <taxon>Aspergillaceae</taxon>
        <taxon>Penicillium</taxon>
    </lineage>
</organism>
<feature type="domain" description="DUF7600" evidence="1">
    <location>
        <begin position="10"/>
        <end position="121"/>
    </location>
</feature>
<keyword evidence="3" id="KW-1185">Reference proteome</keyword>
<evidence type="ECO:0000259" key="1">
    <source>
        <dbReference type="Pfam" id="PF24539"/>
    </source>
</evidence>
<comment type="caution">
    <text evidence="2">The sequence shown here is derived from an EMBL/GenBank/DDBJ whole genome shotgun (WGS) entry which is preliminary data.</text>
</comment>
<evidence type="ECO:0000313" key="3">
    <source>
        <dbReference type="Proteomes" id="UP001213799"/>
    </source>
</evidence>
<sequence>MCQRKHTPFSQVVLLESSIIGLGVSIIREGTETYVTGLDLLNADPKRPNLILGYRLPGQSVTINLYGFEVIVGEAGIHAIRPIFNENIPTSWIGLPKGNGIGMTTKLVLERDIKAISGKFDPNV</sequence>
<dbReference type="InterPro" id="IPR056021">
    <property type="entry name" value="DUF7600"/>
</dbReference>
<name>A0AAD6E744_9EURO</name>
<dbReference type="AlphaFoldDB" id="A0AAD6E744"/>
<dbReference type="Proteomes" id="UP001213799">
    <property type="component" value="Unassembled WGS sequence"/>
</dbReference>
<proteinExistence type="predicted"/>